<keyword evidence="3" id="KW-0964">Secreted</keyword>
<feature type="chain" id="PRO_5004032549" evidence="5">
    <location>
        <begin position="20"/>
        <end position="309"/>
    </location>
</feature>
<dbReference type="PANTHER" id="PTHR33353">
    <property type="entry name" value="PUTATIVE (AFU_ORTHOLOGUE AFUA_1G12560)-RELATED"/>
    <property type="match status" value="1"/>
</dbReference>
<reference evidence="7 8" key="1">
    <citation type="journal article" date="2012" name="PLoS Pathog.">
        <title>Diverse lifestyles and strategies of plant pathogenesis encoded in the genomes of eighteen Dothideomycetes fungi.</title>
        <authorList>
            <person name="Ohm R.A."/>
            <person name="Feau N."/>
            <person name="Henrissat B."/>
            <person name="Schoch C.L."/>
            <person name="Horwitz B.A."/>
            <person name="Barry K.W."/>
            <person name="Condon B.J."/>
            <person name="Copeland A.C."/>
            <person name="Dhillon B."/>
            <person name="Glaser F."/>
            <person name="Hesse C.N."/>
            <person name="Kosti I."/>
            <person name="LaButti K."/>
            <person name="Lindquist E.A."/>
            <person name="Lucas S."/>
            <person name="Salamov A.A."/>
            <person name="Bradshaw R.E."/>
            <person name="Ciuffetti L."/>
            <person name="Hamelin R.C."/>
            <person name="Kema G.H.J."/>
            <person name="Lawrence C."/>
            <person name="Scott J.A."/>
            <person name="Spatafora J.W."/>
            <person name="Turgeon B.G."/>
            <person name="de Wit P.J.G.M."/>
            <person name="Zhong S."/>
            <person name="Goodwin S.B."/>
            <person name="Grigoriev I.V."/>
        </authorList>
    </citation>
    <scope>NUCLEOTIDE SEQUENCE [LARGE SCALE GENOMIC DNA]</scope>
    <source>
        <strain evidence="7 8">SO2202</strain>
    </source>
</reference>
<evidence type="ECO:0000256" key="1">
    <source>
        <dbReference type="ARBA" id="ARBA00001973"/>
    </source>
</evidence>
<dbReference type="STRING" id="692275.M3CP42"/>
<feature type="non-terminal residue" evidence="7">
    <location>
        <position position="309"/>
    </location>
</feature>
<dbReference type="OMA" id="PGPAMYN"/>
<dbReference type="GO" id="GO:0016787">
    <property type="term" value="F:hydrolase activity"/>
    <property type="evidence" value="ECO:0007669"/>
    <property type="project" value="UniProtKB-KW"/>
</dbReference>
<dbReference type="CDD" id="cd21175">
    <property type="entry name" value="LPMO_AA9"/>
    <property type="match status" value="1"/>
</dbReference>
<dbReference type="PANTHER" id="PTHR33353:SF34">
    <property type="entry name" value="ENDO-BETA-1,4-GLUCANASE D"/>
    <property type="match status" value="1"/>
</dbReference>
<keyword evidence="4" id="KW-1015">Disulfide bond</keyword>
<dbReference type="OrthoDB" id="6493944at2759"/>
<evidence type="ECO:0000256" key="2">
    <source>
        <dbReference type="ARBA" id="ARBA00004613"/>
    </source>
</evidence>
<dbReference type="RefSeq" id="XP_016763669.1">
    <property type="nucleotide sequence ID" value="XM_016908291.1"/>
</dbReference>
<feature type="signal peptide" evidence="5">
    <location>
        <begin position="1"/>
        <end position="19"/>
    </location>
</feature>
<sequence>MSALQITAILGSLASSVAAHGYVSGFVAGGTWYSGYSPSFQYQNPPPTVAGWSDPENLANGYVAPTAYGDADIVCHLSATPGGTAAQIKAGDQVELQWTTWPDSHHGPVLDYLAKVDGEFADIDKTALNFFKIDERGLVDSSAAPGKWASDELIANNNSWAVTIPSSIAPGKYVLRHEIIALHSAGDANGAQNYPQCINLEITSDGTDTPAGQVATSFYKAEDPGIKINIYNPLASYTIPGPALWSAAAPVNQIPAAISSSVPLASSGSAAASSYMPASTTASASSLSIHTSYSNTTYSATAYPSSAPA</sequence>
<dbReference type="EMBL" id="KB456261">
    <property type="protein sequence ID" value="EMF15548.1"/>
    <property type="molecule type" value="Genomic_DNA"/>
</dbReference>
<evidence type="ECO:0000256" key="5">
    <source>
        <dbReference type="SAM" id="SignalP"/>
    </source>
</evidence>
<evidence type="ECO:0000256" key="4">
    <source>
        <dbReference type="ARBA" id="ARBA00023157"/>
    </source>
</evidence>
<proteinExistence type="predicted"/>
<organism evidence="7 8">
    <name type="scientific">Sphaerulina musiva (strain SO2202)</name>
    <name type="common">Poplar stem canker fungus</name>
    <name type="synonym">Septoria musiva</name>
    <dbReference type="NCBI Taxonomy" id="692275"/>
    <lineage>
        <taxon>Eukaryota</taxon>
        <taxon>Fungi</taxon>
        <taxon>Dikarya</taxon>
        <taxon>Ascomycota</taxon>
        <taxon>Pezizomycotina</taxon>
        <taxon>Dothideomycetes</taxon>
        <taxon>Dothideomycetidae</taxon>
        <taxon>Mycosphaerellales</taxon>
        <taxon>Mycosphaerellaceae</taxon>
        <taxon>Sphaerulina</taxon>
    </lineage>
</organism>
<dbReference type="Proteomes" id="UP000016931">
    <property type="component" value="Unassembled WGS sequence"/>
</dbReference>
<feature type="domain" description="Auxiliary Activity family 9 catalytic" evidence="6">
    <location>
        <begin position="20"/>
        <end position="234"/>
    </location>
</feature>
<dbReference type="GO" id="GO:0005576">
    <property type="term" value="C:extracellular region"/>
    <property type="evidence" value="ECO:0007669"/>
    <property type="project" value="UniProtKB-SubCell"/>
</dbReference>
<dbReference type="AlphaFoldDB" id="M3CP42"/>
<dbReference type="GeneID" id="27905428"/>
<dbReference type="InterPro" id="IPR005103">
    <property type="entry name" value="AA9_LPMO"/>
</dbReference>
<protein>
    <submittedName>
        <fullName evidence="7">Glycoside hydrolase family 61 protein</fullName>
    </submittedName>
</protein>
<evidence type="ECO:0000256" key="3">
    <source>
        <dbReference type="ARBA" id="ARBA00022525"/>
    </source>
</evidence>
<dbReference type="InterPro" id="IPR049892">
    <property type="entry name" value="AA9"/>
</dbReference>
<evidence type="ECO:0000313" key="7">
    <source>
        <dbReference type="EMBL" id="EMF15548.1"/>
    </source>
</evidence>
<evidence type="ECO:0000259" key="6">
    <source>
        <dbReference type="Pfam" id="PF03443"/>
    </source>
</evidence>
<keyword evidence="5" id="KW-0732">Signal</keyword>
<dbReference type="Pfam" id="PF03443">
    <property type="entry name" value="AA9"/>
    <property type="match status" value="1"/>
</dbReference>
<dbReference type="Gene3D" id="2.70.50.70">
    <property type="match status" value="1"/>
</dbReference>
<keyword evidence="7" id="KW-0378">Hydrolase</keyword>
<comment type="subcellular location">
    <subcellularLocation>
        <location evidence="2">Secreted</location>
    </subcellularLocation>
</comment>
<dbReference type="eggNOG" id="ENOG502RY3D">
    <property type="taxonomic scope" value="Eukaryota"/>
</dbReference>
<keyword evidence="8" id="KW-1185">Reference proteome</keyword>
<name>M3CP42_SPHMS</name>
<dbReference type="HOGENOM" id="CLU_031730_1_3_1"/>
<evidence type="ECO:0000313" key="8">
    <source>
        <dbReference type="Proteomes" id="UP000016931"/>
    </source>
</evidence>
<accession>M3CP42</accession>
<gene>
    <name evidence="7" type="ORF">SEPMUDRAFT_17133</name>
</gene>
<comment type="cofactor">
    <cofactor evidence="1">
        <name>Cu(2+)</name>
        <dbReference type="ChEBI" id="CHEBI:29036"/>
    </cofactor>
</comment>